<keyword evidence="1" id="KW-0732">Signal</keyword>
<reference evidence="2 3" key="1">
    <citation type="submission" date="2020-03" db="EMBL/GenBank/DDBJ databases">
        <title>Dissostichus mawsoni Genome sequencing and assembly.</title>
        <authorList>
            <person name="Park H."/>
        </authorList>
    </citation>
    <scope>NUCLEOTIDE SEQUENCE [LARGE SCALE GENOMIC DNA]</scope>
    <source>
        <strain evidence="2">DM0001</strain>
        <tissue evidence="2">Muscle</tissue>
    </source>
</reference>
<evidence type="ECO:0008006" key="4">
    <source>
        <dbReference type="Google" id="ProtNLM"/>
    </source>
</evidence>
<comment type="caution">
    <text evidence="2">The sequence shown here is derived from an EMBL/GenBank/DDBJ whole genome shotgun (WGS) entry which is preliminary data.</text>
</comment>
<dbReference type="EMBL" id="JAAKFY010000025">
    <property type="protein sequence ID" value="KAF3835329.1"/>
    <property type="molecule type" value="Genomic_DNA"/>
</dbReference>
<evidence type="ECO:0000313" key="3">
    <source>
        <dbReference type="Proteomes" id="UP000518266"/>
    </source>
</evidence>
<sequence>MRASGRLMQTASLSLMLTSGYCVCWKAFSRACSCDTVKAVRLRRCFCWFPYRASRISSGWDREKHKSYEDPPASLSATDRVCTAGLAAEYTRYCSAIWWRRSNSMAFTPWRGNMPPPLDIPQNSRSSF</sequence>
<gene>
    <name evidence="2" type="ORF">F7725_027887</name>
</gene>
<keyword evidence="3" id="KW-1185">Reference proteome</keyword>
<evidence type="ECO:0000256" key="1">
    <source>
        <dbReference type="SAM" id="SignalP"/>
    </source>
</evidence>
<organism evidence="2 3">
    <name type="scientific">Dissostichus mawsoni</name>
    <name type="common">Antarctic cod</name>
    <dbReference type="NCBI Taxonomy" id="36200"/>
    <lineage>
        <taxon>Eukaryota</taxon>
        <taxon>Metazoa</taxon>
        <taxon>Chordata</taxon>
        <taxon>Craniata</taxon>
        <taxon>Vertebrata</taxon>
        <taxon>Euteleostomi</taxon>
        <taxon>Actinopterygii</taxon>
        <taxon>Neopterygii</taxon>
        <taxon>Teleostei</taxon>
        <taxon>Neoteleostei</taxon>
        <taxon>Acanthomorphata</taxon>
        <taxon>Eupercaria</taxon>
        <taxon>Perciformes</taxon>
        <taxon>Notothenioidei</taxon>
        <taxon>Nototheniidae</taxon>
        <taxon>Dissostichus</taxon>
    </lineage>
</organism>
<protein>
    <recommendedName>
        <fullName evidence="4">Secreted protein</fullName>
    </recommendedName>
</protein>
<name>A0A7J5XF74_DISMA</name>
<evidence type="ECO:0000313" key="2">
    <source>
        <dbReference type="EMBL" id="KAF3835329.1"/>
    </source>
</evidence>
<feature type="signal peptide" evidence="1">
    <location>
        <begin position="1"/>
        <end position="22"/>
    </location>
</feature>
<feature type="chain" id="PRO_5029750823" description="Secreted protein" evidence="1">
    <location>
        <begin position="23"/>
        <end position="128"/>
    </location>
</feature>
<dbReference type="Proteomes" id="UP000518266">
    <property type="component" value="Unassembled WGS sequence"/>
</dbReference>
<dbReference type="AlphaFoldDB" id="A0A7J5XF74"/>
<proteinExistence type="predicted"/>
<accession>A0A7J5XF74</accession>